<keyword evidence="3" id="KW-0227">DNA damage</keyword>
<accession>A0A5N5XF67</accession>
<dbReference type="AlphaFoldDB" id="A0A5N5XF67"/>
<evidence type="ECO:0000256" key="5">
    <source>
        <dbReference type="ARBA" id="ARBA00023204"/>
    </source>
</evidence>
<organism evidence="10 11">
    <name type="scientific">Aspergillus leporis</name>
    <dbReference type="NCBI Taxonomy" id="41062"/>
    <lineage>
        <taxon>Eukaryota</taxon>
        <taxon>Fungi</taxon>
        <taxon>Dikarya</taxon>
        <taxon>Ascomycota</taxon>
        <taxon>Pezizomycotina</taxon>
        <taxon>Eurotiomycetes</taxon>
        <taxon>Eurotiomycetidae</taxon>
        <taxon>Eurotiales</taxon>
        <taxon>Aspergillaceae</taxon>
        <taxon>Aspergillus</taxon>
        <taxon>Aspergillus subgen. Circumdati</taxon>
    </lineage>
</organism>
<sequence>MNQQDFLGLSSQQPNRVVSFPASQSLHASTASVTGAISTGLPQLDEAVRPPSPEDVPGRAGDAGSKGIPCGHVTEVFGPPGVGKTSLALSTATSALQEGSKVIWIDTGSPLPKVRLTSMLKKSLDAKPSDTSEDLTKNLIYFRAKSLPHLLALLFRPPKCFPPEDAKLLIIDSVSAPFPSYFPNPSELKSRLSQSGVTDKAQTQWLMNRKWNVTSDLGNQLVKLAATHRLAVLLVNQTHTRIKGLPRATLCPFLGGGTWENSIYTRIVIFRDFLPQDEENSKGLRFAEVMKRAGRTLSLRLDENIVPFTIETGGLYGADKTHPPAILPPAILPQEPAGPVEPALSASQRKRKVDEIADSQDEDSDGEFGWVEGDDGGLSDEN</sequence>
<dbReference type="GO" id="GO:0005657">
    <property type="term" value="C:replication fork"/>
    <property type="evidence" value="ECO:0007669"/>
    <property type="project" value="TreeGrafter"/>
</dbReference>
<dbReference type="PANTHER" id="PTHR46239">
    <property type="entry name" value="DNA REPAIR PROTEIN RAD51 HOMOLOG 3 RAD51C"/>
    <property type="match status" value="1"/>
</dbReference>
<gene>
    <name evidence="10" type="ORF">BDV29DRAFT_164909</name>
</gene>
<keyword evidence="2" id="KW-0547">Nucleotide-binding</keyword>
<dbReference type="InterPro" id="IPR013632">
    <property type="entry name" value="Rad51_C"/>
</dbReference>
<dbReference type="Proteomes" id="UP000326565">
    <property type="component" value="Unassembled WGS sequence"/>
</dbReference>
<proteinExistence type="predicted"/>
<feature type="compositionally biased region" description="Acidic residues" evidence="8">
    <location>
        <begin position="356"/>
        <end position="382"/>
    </location>
</feature>
<keyword evidence="11" id="KW-1185">Reference proteome</keyword>
<evidence type="ECO:0000313" key="10">
    <source>
        <dbReference type="EMBL" id="KAB8079373.1"/>
    </source>
</evidence>
<dbReference type="GO" id="GO:0000707">
    <property type="term" value="P:meiotic DNA recombinase assembly"/>
    <property type="evidence" value="ECO:0007669"/>
    <property type="project" value="TreeGrafter"/>
</dbReference>
<dbReference type="InterPro" id="IPR052093">
    <property type="entry name" value="HR_Repair_Mediator"/>
</dbReference>
<dbReference type="InterPro" id="IPR027417">
    <property type="entry name" value="P-loop_NTPase"/>
</dbReference>
<dbReference type="GO" id="GO:0000400">
    <property type="term" value="F:four-way junction DNA binding"/>
    <property type="evidence" value="ECO:0007669"/>
    <property type="project" value="TreeGrafter"/>
</dbReference>
<evidence type="ECO:0000259" key="9">
    <source>
        <dbReference type="PROSITE" id="PS50162"/>
    </source>
</evidence>
<feature type="domain" description="RecA family profile 1" evidence="9">
    <location>
        <begin position="33"/>
        <end position="238"/>
    </location>
</feature>
<dbReference type="GO" id="GO:0008821">
    <property type="term" value="F:crossover junction DNA endonuclease activity"/>
    <property type="evidence" value="ECO:0007669"/>
    <property type="project" value="TreeGrafter"/>
</dbReference>
<comment type="subcellular location">
    <subcellularLocation>
        <location evidence="1">Nucleus</location>
    </subcellularLocation>
</comment>
<dbReference type="GO" id="GO:0005524">
    <property type="term" value="F:ATP binding"/>
    <property type="evidence" value="ECO:0007669"/>
    <property type="project" value="UniProtKB-KW"/>
</dbReference>
<keyword evidence="6" id="KW-0539">Nucleus</keyword>
<reference evidence="10 11" key="1">
    <citation type="submission" date="2019-04" db="EMBL/GenBank/DDBJ databases">
        <title>Friends and foes A comparative genomics study of 23 Aspergillus species from section Flavi.</title>
        <authorList>
            <consortium name="DOE Joint Genome Institute"/>
            <person name="Kjaerbolling I."/>
            <person name="Vesth T."/>
            <person name="Frisvad J.C."/>
            <person name="Nybo J.L."/>
            <person name="Theobald S."/>
            <person name="Kildgaard S."/>
            <person name="Isbrandt T."/>
            <person name="Kuo A."/>
            <person name="Sato A."/>
            <person name="Lyhne E.K."/>
            <person name="Kogle M.E."/>
            <person name="Wiebenga A."/>
            <person name="Kun R.S."/>
            <person name="Lubbers R.J."/>
            <person name="Makela M.R."/>
            <person name="Barry K."/>
            <person name="Chovatia M."/>
            <person name="Clum A."/>
            <person name="Daum C."/>
            <person name="Haridas S."/>
            <person name="He G."/>
            <person name="LaButti K."/>
            <person name="Lipzen A."/>
            <person name="Mondo S."/>
            <person name="Riley R."/>
            <person name="Salamov A."/>
            <person name="Simmons B.A."/>
            <person name="Magnuson J.K."/>
            <person name="Henrissat B."/>
            <person name="Mortensen U.H."/>
            <person name="Larsen T.O."/>
            <person name="Devries R.P."/>
            <person name="Grigoriev I.V."/>
            <person name="Machida M."/>
            <person name="Baker S.E."/>
            <person name="Andersen M.R."/>
        </authorList>
    </citation>
    <scope>NUCLEOTIDE SEQUENCE [LARGE SCALE GENOMIC DNA]</scope>
    <source>
        <strain evidence="10 11">CBS 151.66</strain>
    </source>
</reference>
<dbReference type="GO" id="GO:0007131">
    <property type="term" value="P:reciprocal meiotic recombination"/>
    <property type="evidence" value="ECO:0007669"/>
    <property type="project" value="TreeGrafter"/>
</dbReference>
<dbReference type="OrthoDB" id="5957327at2759"/>
<evidence type="ECO:0000256" key="4">
    <source>
        <dbReference type="ARBA" id="ARBA00022840"/>
    </source>
</evidence>
<dbReference type="EMBL" id="ML732151">
    <property type="protein sequence ID" value="KAB8079373.1"/>
    <property type="molecule type" value="Genomic_DNA"/>
</dbReference>
<dbReference type="SUPFAM" id="SSF52540">
    <property type="entry name" value="P-loop containing nucleoside triphosphate hydrolases"/>
    <property type="match status" value="1"/>
</dbReference>
<dbReference type="InterPro" id="IPR020588">
    <property type="entry name" value="RecA_ATP-bd"/>
</dbReference>
<evidence type="ECO:0000313" key="11">
    <source>
        <dbReference type="Proteomes" id="UP000326565"/>
    </source>
</evidence>
<name>A0A5N5XF67_9EURO</name>
<dbReference type="GO" id="GO:0033063">
    <property type="term" value="C:Rad51B-Rad51C-Rad51D-XRCC2 complex"/>
    <property type="evidence" value="ECO:0007669"/>
    <property type="project" value="TreeGrafter"/>
</dbReference>
<evidence type="ECO:0000256" key="6">
    <source>
        <dbReference type="ARBA" id="ARBA00023242"/>
    </source>
</evidence>
<feature type="region of interest" description="Disordered" evidence="8">
    <location>
        <begin position="328"/>
        <end position="382"/>
    </location>
</feature>
<evidence type="ECO:0000256" key="2">
    <source>
        <dbReference type="ARBA" id="ARBA00022741"/>
    </source>
</evidence>
<dbReference type="GO" id="GO:0033065">
    <property type="term" value="C:Rad51C-XRCC3 complex"/>
    <property type="evidence" value="ECO:0007669"/>
    <property type="project" value="TreeGrafter"/>
</dbReference>
<protein>
    <recommendedName>
        <fullName evidence="7">DNA repair protein RAD51 homolog 3</fullName>
    </recommendedName>
</protein>
<dbReference type="GO" id="GO:0140664">
    <property type="term" value="F:ATP-dependent DNA damage sensor activity"/>
    <property type="evidence" value="ECO:0007669"/>
    <property type="project" value="InterPro"/>
</dbReference>
<dbReference type="SMART" id="SM00382">
    <property type="entry name" value="AAA"/>
    <property type="match status" value="1"/>
</dbReference>
<keyword evidence="10" id="KW-0378">Hydrolase</keyword>
<evidence type="ECO:0000256" key="3">
    <source>
        <dbReference type="ARBA" id="ARBA00022763"/>
    </source>
</evidence>
<dbReference type="PANTHER" id="PTHR46239:SF1">
    <property type="entry name" value="DNA REPAIR PROTEIN RAD51 HOMOLOG 3"/>
    <property type="match status" value="1"/>
</dbReference>
<dbReference type="Gene3D" id="3.40.50.300">
    <property type="entry name" value="P-loop containing nucleotide triphosphate hydrolases"/>
    <property type="match status" value="1"/>
</dbReference>
<evidence type="ECO:0000256" key="8">
    <source>
        <dbReference type="SAM" id="MobiDB-lite"/>
    </source>
</evidence>
<keyword evidence="5" id="KW-0234">DNA repair</keyword>
<dbReference type="PROSITE" id="PS50162">
    <property type="entry name" value="RECA_2"/>
    <property type="match status" value="1"/>
</dbReference>
<dbReference type="CDD" id="cd01393">
    <property type="entry name" value="RecA-like"/>
    <property type="match status" value="1"/>
</dbReference>
<evidence type="ECO:0000256" key="1">
    <source>
        <dbReference type="ARBA" id="ARBA00004123"/>
    </source>
</evidence>
<evidence type="ECO:0000256" key="7">
    <source>
        <dbReference type="ARBA" id="ARBA00040674"/>
    </source>
</evidence>
<keyword evidence="4" id="KW-0067">ATP-binding</keyword>
<feature type="region of interest" description="Disordered" evidence="8">
    <location>
        <begin position="43"/>
        <end position="64"/>
    </location>
</feature>
<dbReference type="InterPro" id="IPR003593">
    <property type="entry name" value="AAA+_ATPase"/>
</dbReference>
<dbReference type="Pfam" id="PF08423">
    <property type="entry name" value="Rad51"/>
    <property type="match status" value="1"/>
</dbReference>